<reference evidence="2" key="1">
    <citation type="journal article" date="2024" name="Proc. Natl. Acad. Sci. U.S.A.">
        <title>Extraordinary preservation of gene collinearity over three hundred million years revealed in homosporous lycophytes.</title>
        <authorList>
            <person name="Li C."/>
            <person name="Wickell D."/>
            <person name="Kuo L.Y."/>
            <person name="Chen X."/>
            <person name="Nie B."/>
            <person name="Liao X."/>
            <person name="Peng D."/>
            <person name="Ji J."/>
            <person name="Jenkins J."/>
            <person name="Williams M."/>
            <person name="Shu S."/>
            <person name="Plott C."/>
            <person name="Barry K."/>
            <person name="Rajasekar S."/>
            <person name="Grimwood J."/>
            <person name="Han X."/>
            <person name="Sun S."/>
            <person name="Hou Z."/>
            <person name="He W."/>
            <person name="Dai G."/>
            <person name="Sun C."/>
            <person name="Schmutz J."/>
            <person name="Leebens-Mack J.H."/>
            <person name="Li F.W."/>
            <person name="Wang L."/>
        </authorList>
    </citation>
    <scope>NUCLEOTIDE SEQUENCE [LARGE SCALE GENOMIC DNA]</scope>
    <source>
        <strain evidence="2">cv. PW_Plant_1</strain>
    </source>
</reference>
<gene>
    <name evidence="1" type="ORF">O6H91_13G100200</name>
</gene>
<dbReference type="Proteomes" id="UP001162992">
    <property type="component" value="Chromosome 13"/>
</dbReference>
<proteinExistence type="predicted"/>
<evidence type="ECO:0000313" key="2">
    <source>
        <dbReference type="Proteomes" id="UP001162992"/>
    </source>
</evidence>
<protein>
    <submittedName>
        <fullName evidence="1">Uncharacterized protein</fullName>
    </submittedName>
</protein>
<accession>A0ACC2BXT7</accession>
<keyword evidence="2" id="KW-1185">Reference proteome</keyword>
<dbReference type="EMBL" id="CM055104">
    <property type="protein sequence ID" value="KAJ7534570.1"/>
    <property type="molecule type" value="Genomic_DNA"/>
</dbReference>
<organism evidence="1 2">
    <name type="scientific">Diphasiastrum complanatum</name>
    <name type="common">Issler's clubmoss</name>
    <name type="synonym">Lycopodium complanatum</name>
    <dbReference type="NCBI Taxonomy" id="34168"/>
    <lineage>
        <taxon>Eukaryota</taxon>
        <taxon>Viridiplantae</taxon>
        <taxon>Streptophyta</taxon>
        <taxon>Embryophyta</taxon>
        <taxon>Tracheophyta</taxon>
        <taxon>Lycopodiopsida</taxon>
        <taxon>Lycopodiales</taxon>
        <taxon>Lycopodiaceae</taxon>
        <taxon>Lycopodioideae</taxon>
        <taxon>Diphasiastrum</taxon>
    </lineage>
</organism>
<evidence type="ECO:0000313" key="1">
    <source>
        <dbReference type="EMBL" id="KAJ7534570.1"/>
    </source>
</evidence>
<comment type="caution">
    <text evidence="1">The sequence shown here is derived from an EMBL/GenBank/DDBJ whole genome shotgun (WGS) entry which is preliminary data.</text>
</comment>
<name>A0ACC2BXT7_DIPCM</name>
<sequence>MFFCFICDQIRKVKSAKPVQGLCPRCGGQLSNSRVKTECRFCFIPVCCSSHHEILCTRCGAQIR</sequence>